<gene>
    <name evidence="9" type="ORF">ACFQ2X_03310</name>
</gene>
<feature type="domain" description="MobA-like NTP transferase" evidence="8">
    <location>
        <begin position="19"/>
        <end position="141"/>
    </location>
</feature>
<keyword evidence="9" id="KW-0548">Nucleotidyltransferase</keyword>
<evidence type="ECO:0000256" key="2">
    <source>
        <dbReference type="ARBA" id="ARBA00022679"/>
    </source>
</evidence>
<comment type="caution">
    <text evidence="9">The sequence shown here is derived from an EMBL/GenBank/DDBJ whole genome shotgun (WGS) entry which is preliminary data.</text>
</comment>
<protein>
    <submittedName>
        <fullName evidence="9">Molybdenum cofactor guanylyltransferase</fullName>
    </submittedName>
</protein>
<dbReference type="SUPFAM" id="SSF53448">
    <property type="entry name" value="Nucleotide-diphospho-sugar transferases"/>
    <property type="match status" value="1"/>
</dbReference>
<evidence type="ECO:0000313" key="10">
    <source>
        <dbReference type="Proteomes" id="UP001597264"/>
    </source>
</evidence>
<sequence>MDANAQTASRNTHRNVCPVVLAGGLSSRMGRDKALLELPDGETLLSRAQTLLEGVKPPAGVCFAPVLISGDRANGIPDRVPRAGPLGGLHAIAHRLRELSKGEQPCDALLVIPVDMPLLGAGELQTLCATGRGVEQAVCFGDYYLPAWLPLTDRTVRYLDAAAAGEAIGSMRALYGYLGCRQLPVPVGDWHLNANRPEDFARIVAVFDR</sequence>
<evidence type="ECO:0000256" key="5">
    <source>
        <dbReference type="ARBA" id="ARBA00022842"/>
    </source>
</evidence>
<dbReference type="GO" id="GO:0016779">
    <property type="term" value="F:nucleotidyltransferase activity"/>
    <property type="evidence" value="ECO:0007669"/>
    <property type="project" value="UniProtKB-KW"/>
</dbReference>
<dbReference type="RefSeq" id="WP_230437648.1">
    <property type="nucleotide sequence ID" value="NZ_CP087715.1"/>
</dbReference>
<evidence type="ECO:0000313" key="9">
    <source>
        <dbReference type="EMBL" id="MFD1215615.1"/>
    </source>
</evidence>
<proteinExistence type="predicted"/>
<dbReference type="Proteomes" id="UP001597264">
    <property type="component" value="Unassembled WGS sequence"/>
</dbReference>
<keyword evidence="7" id="KW-0501">Molybdenum cofactor biosynthesis</keyword>
<dbReference type="InterPro" id="IPR025877">
    <property type="entry name" value="MobA-like_NTP_Trfase"/>
</dbReference>
<keyword evidence="6" id="KW-0342">GTP-binding</keyword>
<keyword evidence="1" id="KW-0963">Cytoplasm</keyword>
<dbReference type="Gene3D" id="3.90.550.10">
    <property type="entry name" value="Spore Coat Polysaccharide Biosynthesis Protein SpsA, Chain A"/>
    <property type="match status" value="1"/>
</dbReference>
<evidence type="ECO:0000256" key="3">
    <source>
        <dbReference type="ARBA" id="ARBA00022723"/>
    </source>
</evidence>
<evidence type="ECO:0000256" key="6">
    <source>
        <dbReference type="ARBA" id="ARBA00023134"/>
    </source>
</evidence>
<keyword evidence="5" id="KW-0460">Magnesium</keyword>
<evidence type="ECO:0000256" key="1">
    <source>
        <dbReference type="ARBA" id="ARBA00022490"/>
    </source>
</evidence>
<dbReference type="EMBL" id="JBHTLR010000004">
    <property type="protein sequence ID" value="MFD1215615.1"/>
    <property type="molecule type" value="Genomic_DNA"/>
</dbReference>
<evidence type="ECO:0000256" key="4">
    <source>
        <dbReference type="ARBA" id="ARBA00022741"/>
    </source>
</evidence>
<dbReference type="PANTHER" id="PTHR19136:SF81">
    <property type="entry name" value="MOLYBDENUM COFACTOR GUANYLYLTRANSFERASE"/>
    <property type="match status" value="1"/>
</dbReference>
<accession>A0ABW3U4W2</accession>
<keyword evidence="2" id="KW-0808">Transferase</keyword>
<organism evidence="9 10">
    <name type="scientific">Microbulbifer celer</name>
    <dbReference type="NCBI Taxonomy" id="435905"/>
    <lineage>
        <taxon>Bacteria</taxon>
        <taxon>Pseudomonadati</taxon>
        <taxon>Pseudomonadota</taxon>
        <taxon>Gammaproteobacteria</taxon>
        <taxon>Cellvibrionales</taxon>
        <taxon>Microbulbiferaceae</taxon>
        <taxon>Microbulbifer</taxon>
    </lineage>
</organism>
<reference evidence="10" key="1">
    <citation type="journal article" date="2019" name="Int. J. Syst. Evol. Microbiol.">
        <title>The Global Catalogue of Microorganisms (GCM) 10K type strain sequencing project: providing services to taxonomists for standard genome sequencing and annotation.</title>
        <authorList>
            <consortium name="The Broad Institute Genomics Platform"/>
            <consortium name="The Broad Institute Genome Sequencing Center for Infectious Disease"/>
            <person name="Wu L."/>
            <person name="Ma J."/>
        </authorList>
    </citation>
    <scope>NUCLEOTIDE SEQUENCE [LARGE SCALE GENOMIC DNA]</scope>
    <source>
        <strain evidence="10">CCUG 54356</strain>
    </source>
</reference>
<dbReference type="PANTHER" id="PTHR19136">
    <property type="entry name" value="MOLYBDENUM COFACTOR GUANYLYLTRANSFERASE"/>
    <property type="match status" value="1"/>
</dbReference>
<name>A0ABW3U4W2_9GAMM</name>
<keyword evidence="4" id="KW-0547">Nucleotide-binding</keyword>
<dbReference type="InterPro" id="IPR013482">
    <property type="entry name" value="Molybde_CF_guanTrfase"/>
</dbReference>
<dbReference type="InterPro" id="IPR029044">
    <property type="entry name" value="Nucleotide-diphossugar_trans"/>
</dbReference>
<keyword evidence="10" id="KW-1185">Reference proteome</keyword>
<keyword evidence="3" id="KW-0479">Metal-binding</keyword>
<dbReference type="Pfam" id="PF12804">
    <property type="entry name" value="NTP_transf_3"/>
    <property type="match status" value="1"/>
</dbReference>
<dbReference type="CDD" id="cd02503">
    <property type="entry name" value="MobA"/>
    <property type="match status" value="1"/>
</dbReference>
<evidence type="ECO:0000256" key="7">
    <source>
        <dbReference type="ARBA" id="ARBA00023150"/>
    </source>
</evidence>
<evidence type="ECO:0000259" key="8">
    <source>
        <dbReference type="Pfam" id="PF12804"/>
    </source>
</evidence>